<organism evidence="4 5">
    <name type="scientific">Daphnia pulex</name>
    <name type="common">Water flea</name>
    <dbReference type="NCBI Taxonomy" id="6669"/>
    <lineage>
        <taxon>Eukaryota</taxon>
        <taxon>Metazoa</taxon>
        <taxon>Ecdysozoa</taxon>
        <taxon>Arthropoda</taxon>
        <taxon>Crustacea</taxon>
        <taxon>Branchiopoda</taxon>
        <taxon>Diplostraca</taxon>
        <taxon>Cladocera</taxon>
        <taxon>Anomopoda</taxon>
        <taxon>Daphniidae</taxon>
        <taxon>Daphnia</taxon>
    </lineage>
</organism>
<proteinExistence type="predicted"/>
<dbReference type="Pfam" id="PF07001">
    <property type="entry name" value="BAT2_N"/>
    <property type="match status" value="1"/>
</dbReference>
<dbReference type="eggNOG" id="KOG4817">
    <property type="taxonomic scope" value="Eukaryota"/>
</dbReference>
<protein>
    <recommendedName>
        <fullName evidence="3">BAT2 N-terminal domain-containing protein</fullName>
    </recommendedName>
</protein>
<dbReference type="STRING" id="6669.E9G8U2"/>
<dbReference type="OrthoDB" id="1939715at2759"/>
<feature type="non-terminal residue" evidence="4">
    <location>
        <position position="1"/>
    </location>
</feature>
<keyword evidence="5" id="KW-1185">Reference proteome</keyword>
<keyword evidence="1" id="KW-0597">Phosphoprotein</keyword>
<evidence type="ECO:0000259" key="3">
    <source>
        <dbReference type="Pfam" id="PF07001"/>
    </source>
</evidence>
<dbReference type="PANTHER" id="PTHR14038:SF0">
    <property type="entry name" value="LP18708P"/>
    <property type="match status" value="1"/>
</dbReference>
<evidence type="ECO:0000313" key="4">
    <source>
        <dbReference type="EMBL" id="EFX84212.1"/>
    </source>
</evidence>
<sequence>MSTSTTNVSATKGEKGKAKYAALNINNLYKGNSIEPQAKTVAPKHGMQSLGKVPSARRAPQPVNLPSLKSESGVVAPESSNSNSSNSS</sequence>
<accession>E9G8U2</accession>
<dbReference type="InterPro" id="IPR033184">
    <property type="entry name" value="PRRC2"/>
</dbReference>
<dbReference type="HOGENOM" id="CLU_184899_0_0_1"/>
<dbReference type="EMBL" id="GL732535">
    <property type="protein sequence ID" value="EFX84212.1"/>
    <property type="molecule type" value="Genomic_DNA"/>
</dbReference>
<dbReference type="OMA" id="YKGNSIE"/>
<evidence type="ECO:0000313" key="5">
    <source>
        <dbReference type="Proteomes" id="UP000000305"/>
    </source>
</evidence>
<dbReference type="KEGG" id="dpx:DAPPUDRAFT_47148"/>
<feature type="region of interest" description="Disordered" evidence="2">
    <location>
        <begin position="40"/>
        <end position="88"/>
    </location>
</feature>
<dbReference type="InParanoid" id="E9G8U2"/>
<evidence type="ECO:0000256" key="1">
    <source>
        <dbReference type="ARBA" id="ARBA00022553"/>
    </source>
</evidence>
<dbReference type="PANTHER" id="PTHR14038">
    <property type="entry name" value="BAT2 HLA-B-ASSOCIATED TRANSCRIPT 2"/>
    <property type="match status" value="1"/>
</dbReference>
<feature type="domain" description="BAT2 N-terminal" evidence="3">
    <location>
        <begin position="8"/>
        <end position="86"/>
    </location>
</feature>
<gene>
    <name evidence="4" type="ORF">DAPPUDRAFT_47148</name>
</gene>
<dbReference type="AlphaFoldDB" id="E9G8U2"/>
<dbReference type="InterPro" id="IPR009738">
    <property type="entry name" value="BAT2_N"/>
</dbReference>
<feature type="compositionally biased region" description="Low complexity" evidence="2">
    <location>
        <begin position="79"/>
        <end position="88"/>
    </location>
</feature>
<reference evidence="4 5" key="1">
    <citation type="journal article" date="2011" name="Science">
        <title>The ecoresponsive genome of Daphnia pulex.</title>
        <authorList>
            <person name="Colbourne J.K."/>
            <person name="Pfrender M.E."/>
            <person name="Gilbert D."/>
            <person name="Thomas W.K."/>
            <person name="Tucker A."/>
            <person name="Oakley T.H."/>
            <person name="Tokishita S."/>
            <person name="Aerts A."/>
            <person name="Arnold G.J."/>
            <person name="Basu M.K."/>
            <person name="Bauer D.J."/>
            <person name="Caceres C.E."/>
            <person name="Carmel L."/>
            <person name="Casola C."/>
            <person name="Choi J.H."/>
            <person name="Detter J.C."/>
            <person name="Dong Q."/>
            <person name="Dusheyko S."/>
            <person name="Eads B.D."/>
            <person name="Frohlich T."/>
            <person name="Geiler-Samerotte K.A."/>
            <person name="Gerlach D."/>
            <person name="Hatcher P."/>
            <person name="Jogdeo S."/>
            <person name="Krijgsveld J."/>
            <person name="Kriventseva E.V."/>
            <person name="Kultz D."/>
            <person name="Laforsch C."/>
            <person name="Lindquist E."/>
            <person name="Lopez J."/>
            <person name="Manak J.R."/>
            <person name="Muller J."/>
            <person name="Pangilinan J."/>
            <person name="Patwardhan R.P."/>
            <person name="Pitluck S."/>
            <person name="Pritham E.J."/>
            <person name="Rechtsteiner A."/>
            <person name="Rho M."/>
            <person name="Rogozin I.B."/>
            <person name="Sakarya O."/>
            <person name="Salamov A."/>
            <person name="Schaack S."/>
            <person name="Shapiro H."/>
            <person name="Shiga Y."/>
            <person name="Skalitzky C."/>
            <person name="Smith Z."/>
            <person name="Souvorov A."/>
            <person name="Sung W."/>
            <person name="Tang Z."/>
            <person name="Tsuchiya D."/>
            <person name="Tu H."/>
            <person name="Vos H."/>
            <person name="Wang M."/>
            <person name="Wolf Y.I."/>
            <person name="Yamagata H."/>
            <person name="Yamada T."/>
            <person name="Ye Y."/>
            <person name="Shaw J.R."/>
            <person name="Andrews J."/>
            <person name="Crease T.J."/>
            <person name="Tang H."/>
            <person name="Lucas S.M."/>
            <person name="Robertson H.M."/>
            <person name="Bork P."/>
            <person name="Koonin E.V."/>
            <person name="Zdobnov E.M."/>
            <person name="Grigoriev I.V."/>
            <person name="Lynch M."/>
            <person name="Boore J.L."/>
        </authorList>
    </citation>
    <scope>NUCLEOTIDE SEQUENCE [LARGE SCALE GENOMIC DNA]</scope>
</reference>
<dbReference type="Proteomes" id="UP000000305">
    <property type="component" value="Unassembled WGS sequence"/>
</dbReference>
<evidence type="ECO:0000256" key="2">
    <source>
        <dbReference type="SAM" id="MobiDB-lite"/>
    </source>
</evidence>
<name>E9G8U2_DAPPU</name>